<dbReference type="EMBL" id="RJVU01078462">
    <property type="protein sequence ID" value="ROI15822.1"/>
    <property type="molecule type" value="Genomic_DNA"/>
</dbReference>
<comment type="caution">
    <text evidence="2">The sequence shown here is derived from an EMBL/GenBank/DDBJ whole genome shotgun (WGS) entry which is preliminary data.</text>
</comment>
<evidence type="ECO:0000256" key="1">
    <source>
        <dbReference type="SAM" id="MobiDB-lite"/>
    </source>
</evidence>
<feature type="compositionally biased region" description="Basic residues" evidence="1">
    <location>
        <begin position="123"/>
        <end position="134"/>
    </location>
</feature>
<feature type="compositionally biased region" description="Polar residues" evidence="1">
    <location>
        <begin position="1"/>
        <end position="18"/>
    </location>
</feature>
<feature type="region of interest" description="Disordered" evidence="1">
    <location>
        <begin position="106"/>
        <end position="140"/>
    </location>
</feature>
<organism evidence="2 3">
    <name type="scientific">Anabarilius grahami</name>
    <name type="common">Kanglang fish</name>
    <name type="synonym">Barilius grahami</name>
    <dbReference type="NCBI Taxonomy" id="495550"/>
    <lineage>
        <taxon>Eukaryota</taxon>
        <taxon>Metazoa</taxon>
        <taxon>Chordata</taxon>
        <taxon>Craniata</taxon>
        <taxon>Vertebrata</taxon>
        <taxon>Euteleostomi</taxon>
        <taxon>Actinopterygii</taxon>
        <taxon>Neopterygii</taxon>
        <taxon>Teleostei</taxon>
        <taxon>Ostariophysi</taxon>
        <taxon>Cypriniformes</taxon>
        <taxon>Xenocyprididae</taxon>
        <taxon>Xenocypridinae</taxon>
        <taxon>Xenocypridinae incertae sedis</taxon>
        <taxon>Anabarilius</taxon>
    </lineage>
</organism>
<feature type="region of interest" description="Disordered" evidence="1">
    <location>
        <begin position="1"/>
        <end position="44"/>
    </location>
</feature>
<gene>
    <name evidence="2" type="ORF">DPX16_21329</name>
</gene>
<dbReference type="Proteomes" id="UP000281406">
    <property type="component" value="Unassembled WGS sequence"/>
</dbReference>
<evidence type="ECO:0000313" key="2">
    <source>
        <dbReference type="EMBL" id="ROI15822.1"/>
    </source>
</evidence>
<feature type="compositionally biased region" description="Basic and acidic residues" evidence="1">
    <location>
        <begin position="34"/>
        <end position="44"/>
    </location>
</feature>
<accession>A0A3N0XEK7</accession>
<name>A0A3N0XEK7_ANAGA</name>
<protein>
    <submittedName>
        <fullName evidence="2">Uncharacterized protein</fullName>
    </submittedName>
</protein>
<dbReference type="AlphaFoldDB" id="A0A3N0XEK7"/>
<evidence type="ECO:0000313" key="3">
    <source>
        <dbReference type="Proteomes" id="UP000281406"/>
    </source>
</evidence>
<proteinExistence type="predicted"/>
<sequence>MKGSLVQTTPLLSQSPSFKPKRQSQVKLTSPPREVARRGKIERAREEKRELEAALCEDVESIYLVLFLNGSEFEIEEVHKRSYSPRPAPSEITVAWPAHQPPTSSIYRSSGCAPGLQYNTKPKPSRRRSRRSKKPACLEPAPAFDEPAPAFVEPVPVPVGILVVYEGMSRFQAPLQLPRARSSLRRARSRLPRARSRLQPVTIPLQPVTIPLLQPLPSQSRHAPPRPLQTLLLAFQFLPTGPFSPPGFPPRIFWRGAIYPWVGNSWVGFRGRQSLPRLQTRLGRPRLLTRHCRPRPLTLHGRPWPLIRPGDLRVRPLLSLHLPEVFRAPTPPPGCSIWTILVFYHQTVTIYLKSITYKMHLVHQKHYI</sequence>
<reference evidence="2 3" key="1">
    <citation type="submission" date="2018-10" db="EMBL/GenBank/DDBJ databases">
        <title>Genome assembly for a Yunnan-Guizhou Plateau 3E fish, Anabarilius grahami (Regan), and its evolutionary and genetic applications.</title>
        <authorList>
            <person name="Jiang W."/>
        </authorList>
    </citation>
    <scope>NUCLEOTIDE SEQUENCE [LARGE SCALE GENOMIC DNA]</scope>
    <source>
        <strain evidence="2">AG-KIZ</strain>
        <tissue evidence="2">Muscle</tissue>
    </source>
</reference>
<keyword evidence="3" id="KW-1185">Reference proteome</keyword>